<keyword evidence="6 8" id="KW-0722">Serine protease inhibitor</keyword>
<dbReference type="InterPro" id="IPR036819">
    <property type="entry name" value="Subtilisin_inhibitor-like_sf"/>
</dbReference>
<keyword evidence="8" id="KW-0732">Signal</keyword>
<protein>
    <recommendedName>
        <fullName evidence="8">Probable subtilase-type protease inhibitor</fullName>
    </recommendedName>
</protein>
<name>A0ABS6ZB59_9ACTN</name>
<dbReference type="InterPro" id="IPR000691">
    <property type="entry name" value="Prot_inh_I16_SSI"/>
</dbReference>
<dbReference type="PRINTS" id="PR00294">
    <property type="entry name" value="SSBTLNINHBTR"/>
</dbReference>
<dbReference type="EMBL" id="WTFF01000128">
    <property type="protein sequence ID" value="MBW5483890.1"/>
    <property type="molecule type" value="Genomic_DNA"/>
</dbReference>
<evidence type="ECO:0000256" key="4">
    <source>
        <dbReference type="ARBA" id="ARBA00022525"/>
    </source>
</evidence>
<reference evidence="11 12" key="1">
    <citation type="submission" date="2019-12" db="EMBL/GenBank/DDBJ databases">
        <title>Genome sequence of Streptomyces bambusae.</title>
        <authorList>
            <person name="Bansal K."/>
            <person name="Choksket S."/>
            <person name="Korpole S."/>
            <person name="Patil P.B."/>
        </authorList>
    </citation>
    <scope>NUCLEOTIDE SEQUENCE [LARGE SCALE GENOMIC DNA]</scope>
    <source>
        <strain evidence="11 12">SK60</strain>
    </source>
</reference>
<comment type="subunit">
    <text evidence="3 8">Homodimer.</text>
</comment>
<comment type="subcellular location">
    <subcellularLocation>
        <location evidence="1 8">Secreted</location>
    </subcellularLocation>
</comment>
<dbReference type="Proteomes" id="UP000812013">
    <property type="component" value="Unassembled WGS sequence"/>
</dbReference>
<gene>
    <name evidence="8" type="primary">sti</name>
    <name evidence="11" type="ORF">GPJ59_18885</name>
</gene>
<evidence type="ECO:0000256" key="2">
    <source>
        <dbReference type="ARBA" id="ARBA00010472"/>
    </source>
</evidence>
<dbReference type="GO" id="GO:0008233">
    <property type="term" value="F:peptidase activity"/>
    <property type="evidence" value="ECO:0007669"/>
    <property type="project" value="UniProtKB-KW"/>
</dbReference>
<keyword evidence="12" id="KW-1185">Reference proteome</keyword>
<proteinExistence type="inferred from homology"/>
<feature type="disulfide bond" evidence="8">
    <location>
        <begin position="105"/>
        <end position="135"/>
    </location>
</feature>
<evidence type="ECO:0000256" key="1">
    <source>
        <dbReference type="ARBA" id="ARBA00004613"/>
    </source>
</evidence>
<evidence type="ECO:0000256" key="7">
    <source>
        <dbReference type="ARBA" id="ARBA00023157"/>
    </source>
</evidence>
<sequence precursor="true">MRSITRCLGLASAAMGLTALTALAGTGVADAATAGQESLYAPSALVLAVTAGPDADEGTVLRAVTLVCAPGRGGTHPAPRAACAELRRAGAEFDSITTPPVTGPCSKEWDPMTVTAVGVWEGRRIDYEHTFANRCALRRGSGVLFAF</sequence>
<feature type="disulfide bond" evidence="8">
    <location>
        <begin position="68"/>
        <end position="83"/>
    </location>
</feature>
<evidence type="ECO:0000256" key="6">
    <source>
        <dbReference type="ARBA" id="ARBA00022900"/>
    </source>
</evidence>
<dbReference type="Pfam" id="PF00720">
    <property type="entry name" value="SSI"/>
    <property type="match status" value="1"/>
</dbReference>
<dbReference type="SUPFAM" id="SSF55399">
    <property type="entry name" value="Subtilisin inhibitor"/>
    <property type="match status" value="1"/>
</dbReference>
<dbReference type="InterPro" id="IPR020054">
    <property type="entry name" value="Prot_inh_SSI_I16_CS"/>
</dbReference>
<keyword evidence="5 8" id="KW-0646">Protease inhibitor</keyword>
<keyword evidence="7 8" id="KW-1015">Disulfide bond</keyword>
<comment type="similarity">
    <text evidence="2 8 9">Belongs to the protease inhibitor I16 (SSI) family.</text>
</comment>
<dbReference type="HAMAP" id="MF_00778">
    <property type="entry name" value="SSI"/>
    <property type="match status" value="1"/>
</dbReference>
<dbReference type="GO" id="GO:0006508">
    <property type="term" value="P:proteolysis"/>
    <property type="evidence" value="ECO:0007669"/>
    <property type="project" value="UniProtKB-KW"/>
</dbReference>
<feature type="signal peptide" evidence="8">
    <location>
        <begin position="1"/>
        <end position="24"/>
    </location>
</feature>
<evidence type="ECO:0000259" key="10">
    <source>
        <dbReference type="Pfam" id="PF00720"/>
    </source>
</evidence>
<dbReference type="Gene3D" id="3.30.350.10">
    <property type="entry name" value="Subtilisin inhibitor-like"/>
    <property type="match status" value="1"/>
</dbReference>
<evidence type="ECO:0000256" key="3">
    <source>
        <dbReference type="ARBA" id="ARBA00011738"/>
    </source>
</evidence>
<evidence type="ECO:0000256" key="8">
    <source>
        <dbReference type="HAMAP-Rule" id="MF_00778"/>
    </source>
</evidence>
<evidence type="ECO:0000313" key="11">
    <source>
        <dbReference type="EMBL" id="MBW5483890.1"/>
    </source>
</evidence>
<evidence type="ECO:0000256" key="9">
    <source>
        <dbReference type="RuleBase" id="RU003471"/>
    </source>
</evidence>
<accession>A0ABS6ZB59</accession>
<keyword evidence="11" id="KW-0645">Protease</keyword>
<feature type="chain" id="PRO_5044940423" description="Probable subtilase-type protease inhibitor" evidence="8">
    <location>
        <begin position="25"/>
        <end position="147"/>
    </location>
</feature>
<feature type="site" description="Reactive bond" evidence="8">
    <location>
        <begin position="107"/>
        <end position="108"/>
    </location>
</feature>
<feature type="domain" description="Subtilisin inhibitor" evidence="10">
    <location>
        <begin position="41"/>
        <end position="133"/>
    </location>
</feature>
<keyword evidence="11" id="KW-0378">Hydrolase</keyword>
<dbReference type="InterPro" id="IPR023549">
    <property type="entry name" value="Subtilisin_inhibitor"/>
</dbReference>
<evidence type="ECO:0000256" key="5">
    <source>
        <dbReference type="ARBA" id="ARBA00022690"/>
    </source>
</evidence>
<keyword evidence="4 8" id="KW-0964">Secreted</keyword>
<dbReference type="PROSITE" id="PS00999">
    <property type="entry name" value="SSI"/>
    <property type="match status" value="1"/>
</dbReference>
<evidence type="ECO:0000313" key="12">
    <source>
        <dbReference type="Proteomes" id="UP000812013"/>
    </source>
</evidence>
<comment type="caution">
    <text evidence="11">The sequence shown here is derived from an EMBL/GenBank/DDBJ whole genome shotgun (WGS) entry which is preliminary data.</text>
</comment>
<comment type="function">
    <text evidence="8">Strong inhibitor of bacterial serine proteases such as subtilisin.</text>
</comment>
<organism evidence="11 12">
    <name type="scientific">Streptomyces bambusae</name>
    <dbReference type="NCBI Taxonomy" id="1550616"/>
    <lineage>
        <taxon>Bacteria</taxon>
        <taxon>Bacillati</taxon>
        <taxon>Actinomycetota</taxon>
        <taxon>Actinomycetes</taxon>
        <taxon>Kitasatosporales</taxon>
        <taxon>Streptomycetaceae</taxon>
        <taxon>Streptomyces</taxon>
    </lineage>
</organism>